<proteinExistence type="predicted"/>
<sequence length="112" mass="12201">MSNTSNNSSISNKTDTRQMAAQMSEADCHHFCGLSKEAKVALIHGLCQVETGSLWSGQESSTYSFSLNEGDYTGEDSEEIPGEGETEERQPAEREKLIMKSSRGSPVRGLNP</sequence>
<keyword evidence="2" id="KW-1185">Reference proteome</keyword>
<dbReference type="EMBL" id="QTSX02005056">
    <property type="protein sequence ID" value="KAJ9061569.1"/>
    <property type="molecule type" value="Genomic_DNA"/>
</dbReference>
<organism evidence="1 2">
    <name type="scientific">Entomophthora muscae</name>
    <dbReference type="NCBI Taxonomy" id="34485"/>
    <lineage>
        <taxon>Eukaryota</taxon>
        <taxon>Fungi</taxon>
        <taxon>Fungi incertae sedis</taxon>
        <taxon>Zoopagomycota</taxon>
        <taxon>Entomophthoromycotina</taxon>
        <taxon>Entomophthoromycetes</taxon>
        <taxon>Entomophthorales</taxon>
        <taxon>Entomophthoraceae</taxon>
        <taxon>Entomophthora</taxon>
    </lineage>
</organism>
<reference evidence="1" key="1">
    <citation type="submission" date="2022-04" db="EMBL/GenBank/DDBJ databases">
        <title>Genome of the entomopathogenic fungus Entomophthora muscae.</title>
        <authorList>
            <person name="Elya C."/>
            <person name="Lovett B.R."/>
            <person name="Lee E."/>
            <person name="Macias A.M."/>
            <person name="Hajek A.E."/>
            <person name="De Bivort B.L."/>
            <person name="Kasson M.T."/>
            <person name="De Fine Licht H.H."/>
            <person name="Stajich J.E."/>
        </authorList>
    </citation>
    <scope>NUCLEOTIDE SEQUENCE</scope>
    <source>
        <strain evidence="1">Berkeley</strain>
    </source>
</reference>
<accession>A0ACC2SGQ2</accession>
<evidence type="ECO:0000313" key="1">
    <source>
        <dbReference type="EMBL" id="KAJ9061569.1"/>
    </source>
</evidence>
<name>A0ACC2SGQ2_9FUNG</name>
<dbReference type="Proteomes" id="UP001165960">
    <property type="component" value="Unassembled WGS sequence"/>
</dbReference>
<protein>
    <submittedName>
        <fullName evidence="1">Uncharacterized protein</fullName>
    </submittedName>
</protein>
<evidence type="ECO:0000313" key="2">
    <source>
        <dbReference type="Proteomes" id="UP001165960"/>
    </source>
</evidence>
<gene>
    <name evidence="1" type="ORF">DSO57_1019183</name>
</gene>
<comment type="caution">
    <text evidence="1">The sequence shown here is derived from an EMBL/GenBank/DDBJ whole genome shotgun (WGS) entry which is preliminary data.</text>
</comment>